<dbReference type="SUPFAM" id="SSF48371">
    <property type="entry name" value="ARM repeat"/>
    <property type="match status" value="1"/>
</dbReference>
<dbReference type="PANTHER" id="PTHR31691:SF1">
    <property type="entry name" value="ROTATIN"/>
    <property type="match status" value="1"/>
</dbReference>
<sequence>MFQALQPEEVLALADSAVTSLPYHLHLNLITQFVAFFSHVSSRKSSDKSIQARCAGVLLKLLSHPLLEVRQHTYQTLLTTIQTCLNADKEAASGSYTGHLEAKFILNSDILYEITCFGLADPDNKVSNLAMELLFHLLQSHLLLGDILWGELMSSLLKSLPILHSYTDMKTRFGRRVWTMLDPTVASDSLCLLDKLRGNLRLMFSAEAGLRDEAVKRLCWFLANESGGSGRLPNSGQLDPRQLPSLFIMETQHFLDEDNTRSVFQVDGLKQVYNIFTADPVDPGVKKSAADQMAIMLQDPHLHGAFRESGGLEVVLSTLRQSMNAPSRTEHQNPNIPVVPACVTMLRHLLHHDYTLRHNLSHDPNVYYDLLRVSLMLVRDESVSYQVSHILTLLLFDEVAKFDISSSQKDQADRNFSLPAVITKRYRLPFRPTVHHTVSPNSVLSPPEHDILKTAAPQEMLRVAWNVAWCGGLDNLLQLLKAGGAKLDQLRDFNKAMVLTPTDRAVVKATGLQWGLQEGVYAVANATSHHDVVAGLTGILSVTATIPSSECADLVNQLNWTAVLDRFLQVTPSSSQDESLLLEVLRFMNSIIQLSASIPDEMAQWLAQRLYDGTGPLVGLLNRTPGGGEGDEVADASTIVKRSLDKVLLKFISTFISRLPYKLHTRLSVAQSRGDLARRLLLRLNISAAPHFYNLAALEGTLLCLMHLTARPGWSAESGDMEPTAQCSHVLNCLLEVVSAFHIGRGSTSMSYMGRGVTKAATLCLRHLAHEMVSCTDDKEWAKNWLYSRQGADAVAEPGLNWMLTLWAYRDAEVRAAGLGIAVALTSTEVGRVLVTNNCKHIPGGIWGAAFSVLLDPSECSIVRQQAALLLVNLTSETIPSTTGDATSASVWQGPVVTDVDSNVSLVGLNALLALLHHSHFYPQLSAMLSSFFPSTVLQPVLVTTEVPLHSLDSSQTTVTSTEGSTTPRGRDFLGQPSLHTTDQEGGATSARSTGRSNYTRVSQQDSQVSVTSSSSGTTRTGLQLDSSAAPSSQDGGAGGDEKGMTTVVTPCLVAAVSQLLGNLVVMAPHDTFNSLASHNVINTLLNMIDTSLLQDLCRQLTSGPHRSGSMLTLRDLLRMYNAIVSLVATSVKLNSPTRAALLGNKVALKAIASLMLLQCDSAGDLVLECRQLWLSVLMLLTNNKIYVHIIHITVTGAGDLVLECRQLWLSVLRLLCTLLQTQSAAALLSLTDVLASIWIDFCDALVHLVEVRSGETQALFTTVTSFLSLLLTEEAKLVCRDPQRCDDTATLTHCLDVSKAKNKPAVEKGKDTGTFTTGSSLSKVLVGTYELTSGSTVGSKGRVSGDAQQVINTLKSLLAVSQSAKHTALDMGLVETLLETMKQTHARLSLDSLQVGKTSRRKDEGLLQELILTMNILRNLLCGNENVKLACMHSGLAGVVHKLWAWCLQDYSLMSAALALLLNFTAKCPAAATSIASTVSGAVGPSASRQQQISSSLVLAIVKATQREIDRDMMPSSAVGPGPSVSHLKLLFSLLTSLSLSSECRTLLWKSTFLQDFSKLSPSRSRKSRSRQVLDALWFELAVGLSFSSDGQQMLLRINECLTVLLDFVENGGGSPHCQEYAMLVLRNMCCHATNKPKLLANENVIPSCVDLVESAESSRLQILAASALWALAYNNHKAKMAMKGVNVIPRMRACLKNVQNLGHSMEDVQCSENIQAVISTVST</sequence>
<dbReference type="Gene3D" id="1.25.10.10">
    <property type="entry name" value="Leucine-rich Repeat Variant"/>
    <property type="match status" value="1"/>
</dbReference>
<keyword evidence="3" id="KW-1185">Reference proteome</keyword>
<dbReference type="InterPro" id="IPR030791">
    <property type="entry name" value="Rotatin"/>
</dbReference>
<accession>A0AAN9GPI2</accession>
<dbReference type="GO" id="GO:0005813">
    <property type="term" value="C:centrosome"/>
    <property type="evidence" value="ECO:0007669"/>
    <property type="project" value="InterPro"/>
</dbReference>
<feature type="region of interest" description="Disordered" evidence="1">
    <location>
        <begin position="954"/>
        <end position="1043"/>
    </location>
</feature>
<feature type="compositionally biased region" description="Polar residues" evidence="1">
    <location>
        <begin position="1024"/>
        <end position="1035"/>
    </location>
</feature>
<evidence type="ECO:0000313" key="2">
    <source>
        <dbReference type="EMBL" id="KAK7114170.1"/>
    </source>
</evidence>
<name>A0AAN9GPI2_9CAEN</name>
<feature type="compositionally biased region" description="Low complexity" evidence="1">
    <location>
        <begin position="1000"/>
        <end position="1022"/>
    </location>
</feature>
<evidence type="ECO:0000256" key="1">
    <source>
        <dbReference type="SAM" id="MobiDB-lite"/>
    </source>
</evidence>
<feature type="compositionally biased region" description="Low complexity" evidence="1">
    <location>
        <begin position="954"/>
        <end position="967"/>
    </location>
</feature>
<comment type="caution">
    <text evidence="2">The sequence shown here is derived from an EMBL/GenBank/DDBJ whole genome shotgun (WGS) entry which is preliminary data.</text>
</comment>
<proteinExistence type="predicted"/>
<feature type="compositionally biased region" description="Polar residues" evidence="1">
    <location>
        <begin position="990"/>
        <end position="999"/>
    </location>
</feature>
<dbReference type="InterPro" id="IPR011989">
    <property type="entry name" value="ARM-like"/>
</dbReference>
<dbReference type="GO" id="GO:0005814">
    <property type="term" value="C:centriole"/>
    <property type="evidence" value="ECO:0007669"/>
    <property type="project" value="TreeGrafter"/>
</dbReference>
<dbReference type="SMART" id="SM00185">
    <property type="entry name" value="ARM"/>
    <property type="match status" value="4"/>
</dbReference>
<gene>
    <name evidence="2" type="ORF">V1264_000276</name>
</gene>
<dbReference type="GO" id="GO:0010457">
    <property type="term" value="P:centriole-centriole cohesion"/>
    <property type="evidence" value="ECO:0007669"/>
    <property type="project" value="TreeGrafter"/>
</dbReference>
<protein>
    <recommendedName>
        <fullName evidence="4">Rotatin</fullName>
    </recommendedName>
</protein>
<dbReference type="Proteomes" id="UP001374579">
    <property type="component" value="Unassembled WGS sequence"/>
</dbReference>
<evidence type="ECO:0000313" key="3">
    <source>
        <dbReference type="Proteomes" id="UP001374579"/>
    </source>
</evidence>
<dbReference type="InterPro" id="IPR000225">
    <property type="entry name" value="Armadillo"/>
</dbReference>
<dbReference type="PANTHER" id="PTHR31691">
    <property type="entry name" value="ROTATIN"/>
    <property type="match status" value="1"/>
</dbReference>
<dbReference type="GO" id="GO:0036064">
    <property type="term" value="C:ciliary basal body"/>
    <property type="evidence" value="ECO:0007669"/>
    <property type="project" value="InterPro"/>
</dbReference>
<evidence type="ECO:0008006" key="4">
    <source>
        <dbReference type="Google" id="ProtNLM"/>
    </source>
</evidence>
<dbReference type="GO" id="GO:0032053">
    <property type="term" value="P:ciliary basal body organization"/>
    <property type="evidence" value="ECO:0007669"/>
    <property type="project" value="TreeGrafter"/>
</dbReference>
<reference evidence="2 3" key="1">
    <citation type="submission" date="2024-02" db="EMBL/GenBank/DDBJ databases">
        <title>Chromosome-scale genome assembly of the rough periwinkle Littorina saxatilis.</title>
        <authorList>
            <person name="De Jode A."/>
            <person name="Faria R."/>
            <person name="Formenti G."/>
            <person name="Sims Y."/>
            <person name="Smith T.P."/>
            <person name="Tracey A."/>
            <person name="Wood J.M.D."/>
            <person name="Zagrodzka Z.B."/>
            <person name="Johannesson K."/>
            <person name="Butlin R.K."/>
            <person name="Leder E.H."/>
        </authorList>
    </citation>
    <scope>NUCLEOTIDE SEQUENCE [LARGE SCALE GENOMIC DNA]</scope>
    <source>
        <strain evidence="2">Snail1</strain>
        <tissue evidence="2">Muscle</tissue>
    </source>
</reference>
<dbReference type="InterPro" id="IPR016024">
    <property type="entry name" value="ARM-type_fold"/>
</dbReference>
<dbReference type="EMBL" id="JBAMIC010000001">
    <property type="protein sequence ID" value="KAK7114170.1"/>
    <property type="molecule type" value="Genomic_DNA"/>
</dbReference>
<organism evidence="2 3">
    <name type="scientific">Littorina saxatilis</name>
    <dbReference type="NCBI Taxonomy" id="31220"/>
    <lineage>
        <taxon>Eukaryota</taxon>
        <taxon>Metazoa</taxon>
        <taxon>Spiralia</taxon>
        <taxon>Lophotrochozoa</taxon>
        <taxon>Mollusca</taxon>
        <taxon>Gastropoda</taxon>
        <taxon>Caenogastropoda</taxon>
        <taxon>Littorinimorpha</taxon>
        <taxon>Littorinoidea</taxon>
        <taxon>Littorinidae</taxon>
        <taxon>Littorina</taxon>
    </lineage>
</organism>
<dbReference type="GO" id="GO:0007099">
    <property type="term" value="P:centriole replication"/>
    <property type="evidence" value="ECO:0007669"/>
    <property type="project" value="TreeGrafter"/>
</dbReference>